<evidence type="ECO:0000313" key="2">
    <source>
        <dbReference type="Proteomes" id="UP000238322"/>
    </source>
</evidence>
<dbReference type="InterPro" id="IPR050508">
    <property type="entry name" value="Methyltransf_Superfamily"/>
</dbReference>
<dbReference type="RefSeq" id="WP_105327756.1">
    <property type="nucleotide sequence ID" value="NZ_PUHY01000001.1"/>
</dbReference>
<dbReference type="PANTHER" id="PTHR42912">
    <property type="entry name" value="METHYLTRANSFERASE"/>
    <property type="match status" value="1"/>
</dbReference>
<dbReference type="PANTHER" id="PTHR42912:SF80">
    <property type="entry name" value="METHYLTRANSFERASE DOMAIN-CONTAINING PROTEIN"/>
    <property type="match status" value="1"/>
</dbReference>
<proteinExistence type="predicted"/>
<protein>
    <submittedName>
        <fullName evidence="1">2-heptaprenyl-1,4-naphthoquinone methyltransferase</fullName>
    </submittedName>
</protein>
<accession>A0A2S8G892</accession>
<dbReference type="CDD" id="cd02440">
    <property type="entry name" value="AdoMet_MTases"/>
    <property type="match status" value="1"/>
</dbReference>
<dbReference type="GO" id="GO:0008168">
    <property type="term" value="F:methyltransferase activity"/>
    <property type="evidence" value="ECO:0007669"/>
    <property type="project" value="UniProtKB-KW"/>
</dbReference>
<dbReference type="AlphaFoldDB" id="A0A2S8G892"/>
<dbReference type="GO" id="GO:0032259">
    <property type="term" value="P:methylation"/>
    <property type="evidence" value="ECO:0007669"/>
    <property type="project" value="UniProtKB-KW"/>
</dbReference>
<keyword evidence="1" id="KW-0808">Transferase</keyword>
<dbReference type="InterPro" id="IPR029063">
    <property type="entry name" value="SAM-dependent_MTases_sf"/>
</dbReference>
<dbReference type="OrthoDB" id="282790at2"/>
<dbReference type="SUPFAM" id="SSF53335">
    <property type="entry name" value="S-adenosyl-L-methionine-dependent methyltransferases"/>
    <property type="match status" value="1"/>
</dbReference>
<organism evidence="1 2">
    <name type="scientific">Blastopirellula marina</name>
    <dbReference type="NCBI Taxonomy" id="124"/>
    <lineage>
        <taxon>Bacteria</taxon>
        <taxon>Pseudomonadati</taxon>
        <taxon>Planctomycetota</taxon>
        <taxon>Planctomycetia</taxon>
        <taxon>Pirellulales</taxon>
        <taxon>Pirellulaceae</taxon>
        <taxon>Blastopirellula</taxon>
    </lineage>
</organism>
<name>A0A2S8G892_9BACT</name>
<gene>
    <name evidence="1" type="ORF">C5Y83_00890</name>
</gene>
<keyword evidence="1" id="KW-0489">Methyltransferase</keyword>
<dbReference type="Gene3D" id="3.40.50.150">
    <property type="entry name" value="Vaccinia Virus protein VP39"/>
    <property type="match status" value="1"/>
</dbReference>
<dbReference type="Pfam" id="PF01209">
    <property type="entry name" value="Ubie_methyltran"/>
    <property type="match status" value="1"/>
</dbReference>
<evidence type="ECO:0000313" key="1">
    <source>
        <dbReference type="EMBL" id="PQO40520.1"/>
    </source>
</evidence>
<reference evidence="1 2" key="1">
    <citation type="submission" date="2018-02" db="EMBL/GenBank/DDBJ databases">
        <title>Comparative genomes isolates from brazilian mangrove.</title>
        <authorList>
            <person name="Araujo J.E."/>
            <person name="Taketani R.G."/>
            <person name="Silva M.C.P."/>
            <person name="Loureco M.V."/>
            <person name="Andreote F.D."/>
        </authorList>
    </citation>
    <scope>NUCLEOTIDE SEQUENCE [LARGE SCALE GENOMIC DNA]</scope>
    <source>
        <strain evidence="1 2">Hex-1 MGV</strain>
    </source>
</reference>
<comment type="caution">
    <text evidence="1">The sequence shown here is derived from an EMBL/GenBank/DDBJ whole genome shotgun (WGS) entry which is preliminary data.</text>
</comment>
<dbReference type="Proteomes" id="UP000238322">
    <property type="component" value="Unassembled WGS sequence"/>
</dbReference>
<dbReference type="EMBL" id="PUHY01000001">
    <property type="protein sequence ID" value="PQO40520.1"/>
    <property type="molecule type" value="Genomic_DNA"/>
</dbReference>
<sequence length="214" mass="23320">MSTNPAKQFYDRISHVYDLIADGGEHQAREQGLKVLDVQEGETVLEIGYGTGNSVIELAKSVGPSGEVLGIDISKGMQEVARKKVKEAGFKDIVSLLIGAVPPLPFEDDSFDVVTMSFTLELFPLDTIPTVLAECRRVLKPGGRLGVVSMATVAEGDKASSLEKTYVWMHTHFPHIVDCQPIALEQFVTDAGFKLDKQERIDLFTMPVAIVVAS</sequence>